<keyword evidence="7" id="KW-1185">Reference proteome</keyword>
<sequence>MAETRQQILIVLAGAAGPFVGIGLGRFAYNPLFPQLINQGWIASADGGYVGAFNLMGYLCGVFGAHRMAAKGGLRFSMNFGMAAMSLSFLACAFDLGLIWLCVWRLVAGFAGGILMVLAGPAAQAGVAERFRGVASGAVIAGVASGIMLGAALTPALPHISLSWAWLFLSALTGLIWLLTSRIWPRTRLHPTSSGWRAVPGAAPAIIAYGLAGAGMIPHMVFLSDLLIRSYGQGTKVASAAWLLFGLGGFLGALAGGRSADRLGGRNSLLLWLVVQIAAVALLLVKSAPALLTGGALGGFAGIGMTAVVLGYARRLAPQDAGSIWMAATGGFAISQALSSFVMARLFAIQESHVLIVQAGLFFSCSGLAVMLLWRPYAVTR</sequence>
<feature type="transmembrane region" description="Helical" evidence="4">
    <location>
        <begin position="107"/>
        <end position="127"/>
    </location>
</feature>
<feature type="transmembrane region" description="Helical" evidence="4">
    <location>
        <begin position="134"/>
        <end position="157"/>
    </location>
</feature>
<evidence type="ECO:0000259" key="5">
    <source>
        <dbReference type="PROSITE" id="PS50850"/>
    </source>
</evidence>
<evidence type="ECO:0000256" key="3">
    <source>
        <dbReference type="ARBA" id="ARBA00023136"/>
    </source>
</evidence>
<evidence type="ECO:0000313" key="6">
    <source>
        <dbReference type="EMBL" id="MCT4333141.1"/>
    </source>
</evidence>
<evidence type="ECO:0000256" key="4">
    <source>
        <dbReference type="SAM" id="Phobius"/>
    </source>
</evidence>
<evidence type="ECO:0000256" key="1">
    <source>
        <dbReference type="ARBA" id="ARBA00022692"/>
    </source>
</evidence>
<keyword evidence="2 4" id="KW-1133">Transmembrane helix</keyword>
<dbReference type="PANTHER" id="PTHR23537">
    <property type="match status" value="1"/>
</dbReference>
<evidence type="ECO:0000256" key="2">
    <source>
        <dbReference type="ARBA" id="ARBA00022989"/>
    </source>
</evidence>
<reference evidence="6 7" key="1">
    <citation type="submission" date="2022-04" db="EMBL/GenBank/DDBJ databases">
        <title>Paracoccus sp. YLB-12 draft genome sequence.</title>
        <authorList>
            <person name="Yu L."/>
        </authorList>
    </citation>
    <scope>NUCLEOTIDE SEQUENCE [LARGE SCALE GENOMIC DNA]</scope>
    <source>
        <strain evidence="6 7">YLB-12</strain>
    </source>
</reference>
<keyword evidence="1 4" id="KW-0812">Transmembrane</keyword>
<feature type="transmembrane region" description="Helical" evidence="4">
    <location>
        <begin position="80"/>
        <end position="101"/>
    </location>
</feature>
<dbReference type="Proteomes" id="UP001320702">
    <property type="component" value="Unassembled WGS sequence"/>
</dbReference>
<dbReference type="Pfam" id="PF06779">
    <property type="entry name" value="MFS_4"/>
    <property type="match status" value="1"/>
</dbReference>
<feature type="transmembrane region" description="Helical" evidence="4">
    <location>
        <begin position="49"/>
        <end position="68"/>
    </location>
</feature>
<evidence type="ECO:0000313" key="7">
    <source>
        <dbReference type="Proteomes" id="UP001320702"/>
    </source>
</evidence>
<feature type="transmembrane region" description="Helical" evidence="4">
    <location>
        <begin position="269"/>
        <end position="285"/>
    </location>
</feature>
<dbReference type="RefSeq" id="WP_260277033.1">
    <property type="nucleotide sequence ID" value="NZ_JANAVZ010000005.1"/>
</dbReference>
<dbReference type="InterPro" id="IPR036259">
    <property type="entry name" value="MFS_trans_sf"/>
</dbReference>
<feature type="transmembrane region" description="Helical" evidence="4">
    <location>
        <begin position="196"/>
        <end position="217"/>
    </location>
</feature>
<feature type="transmembrane region" description="Helical" evidence="4">
    <location>
        <begin position="291"/>
        <end position="312"/>
    </location>
</feature>
<organism evidence="6 7">
    <name type="scientific">Paracoccus maritimus</name>
    <dbReference type="NCBI Taxonomy" id="2933292"/>
    <lineage>
        <taxon>Bacteria</taxon>
        <taxon>Pseudomonadati</taxon>
        <taxon>Pseudomonadota</taxon>
        <taxon>Alphaproteobacteria</taxon>
        <taxon>Rhodobacterales</taxon>
        <taxon>Paracoccaceae</taxon>
        <taxon>Paracoccus</taxon>
    </lineage>
</organism>
<dbReference type="EMBL" id="JANAVZ010000005">
    <property type="protein sequence ID" value="MCT4333141.1"/>
    <property type="molecule type" value="Genomic_DNA"/>
</dbReference>
<gene>
    <name evidence="6" type="ORF">MU516_09680</name>
</gene>
<feature type="transmembrane region" description="Helical" evidence="4">
    <location>
        <begin position="324"/>
        <end position="348"/>
    </location>
</feature>
<dbReference type="SUPFAM" id="SSF103473">
    <property type="entry name" value="MFS general substrate transporter"/>
    <property type="match status" value="1"/>
</dbReference>
<feature type="transmembrane region" description="Helical" evidence="4">
    <location>
        <begin position="354"/>
        <end position="374"/>
    </location>
</feature>
<dbReference type="Gene3D" id="1.20.1250.20">
    <property type="entry name" value="MFS general substrate transporter like domains"/>
    <property type="match status" value="2"/>
</dbReference>
<comment type="caution">
    <text evidence="6">The sequence shown here is derived from an EMBL/GenBank/DDBJ whole genome shotgun (WGS) entry which is preliminary data.</text>
</comment>
<feature type="domain" description="Major facilitator superfamily (MFS) profile" evidence="5">
    <location>
        <begin position="9"/>
        <end position="381"/>
    </location>
</feature>
<keyword evidence="3 4" id="KW-0472">Membrane</keyword>
<dbReference type="PANTHER" id="PTHR23537:SF1">
    <property type="entry name" value="SUGAR TRANSPORTER"/>
    <property type="match status" value="1"/>
</dbReference>
<feature type="transmembrane region" description="Helical" evidence="4">
    <location>
        <begin position="7"/>
        <end position="29"/>
    </location>
</feature>
<feature type="transmembrane region" description="Helical" evidence="4">
    <location>
        <begin position="237"/>
        <end position="257"/>
    </location>
</feature>
<proteinExistence type="predicted"/>
<feature type="transmembrane region" description="Helical" evidence="4">
    <location>
        <begin position="163"/>
        <end position="184"/>
    </location>
</feature>
<dbReference type="InterPro" id="IPR010645">
    <property type="entry name" value="MFS_4"/>
</dbReference>
<protein>
    <submittedName>
        <fullName evidence="6">MFS transporter</fullName>
    </submittedName>
</protein>
<name>A0ABT2K9T6_9RHOB</name>
<dbReference type="InterPro" id="IPR020846">
    <property type="entry name" value="MFS_dom"/>
</dbReference>
<dbReference type="PROSITE" id="PS50850">
    <property type="entry name" value="MFS"/>
    <property type="match status" value="1"/>
</dbReference>
<accession>A0ABT2K9T6</accession>